<dbReference type="Proteomes" id="UP001464387">
    <property type="component" value="Unassembled WGS sequence"/>
</dbReference>
<name>A0ABV1YJ74_9HYPH</name>
<accession>A0ABV1YJ74</accession>
<sequence length="52" mass="5360">MRVNVIDLEVRDFGHAQARAIGDVKGSLVLMPGSASSSRAASSTLSTSGSLR</sequence>
<reference evidence="2 3" key="1">
    <citation type="journal article" date="2024" name="Proc. Natl. Acad. Sci. U.S.A.">
        <title>The evolutionary genomics of adaptation to stress in wild rhizobium bacteria.</title>
        <authorList>
            <person name="Kehlet-Delgado H."/>
            <person name="Montoya A.P."/>
            <person name="Jensen K.T."/>
            <person name="Wendlandt C.E."/>
            <person name="Dexheimer C."/>
            <person name="Roberts M."/>
            <person name="Torres Martinez L."/>
            <person name="Friesen M.L."/>
            <person name="Griffitts J.S."/>
            <person name="Porter S.S."/>
        </authorList>
    </citation>
    <scope>NUCLEOTIDE SEQUENCE [LARGE SCALE GENOMIC DNA]</scope>
    <source>
        <strain evidence="2 3">M0729</strain>
    </source>
</reference>
<keyword evidence="3" id="KW-1185">Reference proteome</keyword>
<protein>
    <submittedName>
        <fullName evidence="2">Uncharacterized protein</fullName>
    </submittedName>
</protein>
<evidence type="ECO:0000256" key="1">
    <source>
        <dbReference type="SAM" id="MobiDB-lite"/>
    </source>
</evidence>
<feature type="region of interest" description="Disordered" evidence="1">
    <location>
        <begin position="33"/>
        <end position="52"/>
    </location>
</feature>
<proteinExistence type="predicted"/>
<dbReference type="EMBL" id="JAMYPJ010000029">
    <property type="protein sequence ID" value="MER8935228.1"/>
    <property type="molecule type" value="Genomic_DNA"/>
</dbReference>
<gene>
    <name evidence="2" type="ORF">NKI33_19910</name>
</gene>
<comment type="caution">
    <text evidence="2">The sequence shown here is derived from an EMBL/GenBank/DDBJ whole genome shotgun (WGS) entry which is preliminary data.</text>
</comment>
<organism evidence="2 3">
    <name type="scientific">Mesorhizobium opportunistum</name>
    <dbReference type="NCBI Taxonomy" id="593909"/>
    <lineage>
        <taxon>Bacteria</taxon>
        <taxon>Pseudomonadati</taxon>
        <taxon>Pseudomonadota</taxon>
        <taxon>Alphaproteobacteria</taxon>
        <taxon>Hyphomicrobiales</taxon>
        <taxon>Phyllobacteriaceae</taxon>
        <taxon>Mesorhizobium</taxon>
    </lineage>
</organism>
<evidence type="ECO:0000313" key="2">
    <source>
        <dbReference type="EMBL" id="MER8935228.1"/>
    </source>
</evidence>
<evidence type="ECO:0000313" key="3">
    <source>
        <dbReference type="Proteomes" id="UP001464387"/>
    </source>
</evidence>